<gene>
    <name evidence="1" type="ORF">CQW49_01740</name>
</gene>
<evidence type="ECO:0000313" key="1">
    <source>
        <dbReference type="EMBL" id="ATQ66757.1"/>
    </source>
</evidence>
<dbReference type="RefSeq" id="WP_003613191.1">
    <property type="nucleotide sequence ID" value="NZ_ADVE02000001.1"/>
</dbReference>
<dbReference type="EMBL" id="CP023737">
    <property type="protein sequence ID" value="ATQ66757.1"/>
    <property type="molecule type" value="Genomic_DNA"/>
</dbReference>
<protein>
    <recommendedName>
        <fullName evidence="3">Polyhydroxyalkanoic acid synthase</fullName>
    </recommendedName>
</protein>
<accession>A0A2D2CVJ8</accession>
<keyword evidence="2" id="KW-1185">Reference proteome</keyword>
<reference evidence="2" key="1">
    <citation type="submission" date="2017-10" db="EMBL/GenBank/DDBJ databases">
        <title>Completed PacBio SMRT sequence of Methylosinus trichosporium OB3b reveals presence of a third large plasmid.</title>
        <authorList>
            <person name="Charles T.C."/>
            <person name="Lynch M.D.J."/>
            <person name="Heil J.R."/>
            <person name="Cheng J."/>
        </authorList>
    </citation>
    <scope>NUCLEOTIDE SEQUENCE [LARGE SCALE GENOMIC DNA]</scope>
    <source>
        <strain evidence="2">OB3b</strain>
    </source>
</reference>
<evidence type="ECO:0008006" key="3">
    <source>
        <dbReference type="Google" id="ProtNLM"/>
    </source>
</evidence>
<name>A0A2D2CVJ8_METT3</name>
<evidence type="ECO:0000313" key="2">
    <source>
        <dbReference type="Proteomes" id="UP000230709"/>
    </source>
</evidence>
<organism evidence="1 2">
    <name type="scientific">Methylosinus trichosporium (strain ATCC 35070 / NCIMB 11131 / UNIQEM 75 / OB3b)</name>
    <dbReference type="NCBI Taxonomy" id="595536"/>
    <lineage>
        <taxon>Bacteria</taxon>
        <taxon>Pseudomonadati</taxon>
        <taxon>Pseudomonadota</taxon>
        <taxon>Alphaproteobacteria</taxon>
        <taxon>Hyphomicrobiales</taxon>
        <taxon>Methylocystaceae</taxon>
        <taxon>Methylosinus</taxon>
    </lineage>
</organism>
<dbReference type="STRING" id="595536.GCA_000178815_00595"/>
<dbReference type="KEGG" id="mtw:CQW49_01740"/>
<sequence>MQKSIVVTVPHELGAEVARKRVAEGVEQLRSAYIEKLAHSEISWTGDRADLKVVALGQTTTARIDVMNDSLRIEVFLPWLVAALAGRVQAVLTASAESALRIEHKPPKG</sequence>
<dbReference type="InterPro" id="IPR013433">
    <property type="entry name" value="PHA_gran_rgn"/>
</dbReference>
<dbReference type="Proteomes" id="UP000230709">
    <property type="component" value="Chromosome"/>
</dbReference>
<proteinExistence type="predicted"/>
<dbReference type="Pfam" id="PF09650">
    <property type="entry name" value="PHA_gran_rgn"/>
    <property type="match status" value="1"/>
</dbReference>
<dbReference type="AlphaFoldDB" id="A0A2D2CVJ8"/>